<gene>
    <name evidence="3" type="ORF">bcere0026_4940</name>
</gene>
<dbReference type="SUPFAM" id="SSF51695">
    <property type="entry name" value="PLC-like phosphodiesterases"/>
    <property type="match status" value="1"/>
</dbReference>
<dbReference type="PANTHER" id="PTHR46211">
    <property type="entry name" value="GLYCEROPHOSPHORYL DIESTER PHOSPHODIESTERASE"/>
    <property type="match status" value="1"/>
</dbReference>
<feature type="domain" description="GP-PDE" evidence="2">
    <location>
        <begin position="365"/>
        <end position="591"/>
    </location>
</feature>
<protein>
    <submittedName>
        <fullName evidence="3">Glycerophosphodiester phosphodiesterase</fullName>
    </submittedName>
</protein>
<dbReference type="Pfam" id="PF10110">
    <property type="entry name" value="GPDPase_memb"/>
    <property type="match status" value="1"/>
</dbReference>
<dbReference type="EMBL" id="ACMP01000022">
    <property type="protein sequence ID" value="EEL72516.1"/>
    <property type="molecule type" value="Genomic_DNA"/>
</dbReference>
<accession>C2XP95</accession>
<dbReference type="PROSITE" id="PS51704">
    <property type="entry name" value="GP_PDE"/>
    <property type="match status" value="1"/>
</dbReference>
<dbReference type="Pfam" id="PF03009">
    <property type="entry name" value="GDPD"/>
    <property type="match status" value="1"/>
</dbReference>
<dbReference type="Gene3D" id="3.20.20.190">
    <property type="entry name" value="Phosphatidylinositol (PI) phosphodiesterase"/>
    <property type="match status" value="1"/>
</dbReference>
<evidence type="ECO:0000256" key="1">
    <source>
        <dbReference type="SAM" id="Phobius"/>
    </source>
</evidence>
<feature type="transmembrane region" description="Helical" evidence="1">
    <location>
        <begin position="131"/>
        <end position="150"/>
    </location>
</feature>
<keyword evidence="1" id="KW-1133">Transmembrane helix</keyword>
<feature type="transmembrane region" description="Helical" evidence="1">
    <location>
        <begin position="182"/>
        <end position="205"/>
    </location>
</feature>
<dbReference type="InterPro" id="IPR017946">
    <property type="entry name" value="PLC-like_Pdiesterase_TIM-brl"/>
</dbReference>
<dbReference type="InterPro" id="IPR030395">
    <property type="entry name" value="GP_PDE_dom"/>
</dbReference>
<keyword evidence="1" id="KW-0472">Membrane</keyword>
<dbReference type="InterPro" id="IPR018476">
    <property type="entry name" value="GlyceroP-diester-Pdiesterase_M"/>
</dbReference>
<sequence length="627" mass="71839">MEEYMQHRKRLSIPGVMGHSFQTVRFAFWNVLTFQLAYKLLAAIVFVPLFGIVFNKLLYFGGYANATNDELLAFLKTPYGILAIVILSLLALFLIFTEFAVLIIISYFAHKRQKVKLRPILYKTVTYLPTLFTYCLPGFILYAVVLLPLLNIGYETALIPQIQIPNFITGELFKTTMGQVGYYTFFAVVAYLNLRWIFVLPIVVLEQKPFRTAARKSATLVKESFFKVLFFLVGFFISIGIVYGVFFGMYLLCLWGMYEFTNPQGTFALLAESTMSVFLTSTLYLFSFIVTPFYIMAITRLYLQKVPVEDVLLEEGLDYSKTKADKCFFQKHRWKFIGVYIVGIITAGMVVAFIVTFISNSYKEPIIMAHRGYISKGVENTKEAVQGAIDAKADYAEIDVLQTKDGELAVIHDLKLKRLANANVHVSDLTMEELRQLTLSQDGFSGQISTLDEIIKLAKGKIKLNIEVKLHGGEKDFVNKVLKAIKDNEFEKQCVIQTLHYPLIKEFKRANPNIKVGYILYASRANLKNVKADFYVAEEYMLNKKLVKEARKLNKPIYVWTVNDMESLKAYYKLNVDGIITDYPEEARETIKMLKEQEDRESDIFDKITETTEDLFSKLFMIYSAAG</sequence>
<feature type="transmembrane region" description="Helical" evidence="1">
    <location>
        <begin position="225"/>
        <end position="258"/>
    </location>
</feature>
<dbReference type="CDD" id="cd08579">
    <property type="entry name" value="GDPD_memb_like"/>
    <property type="match status" value="1"/>
</dbReference>
<reference evidence="3" key="1">
    <citation type="journal article" date="2012" name="Genome Res.">
        <title>Genomic characterization of the Bacillus cereus sensu lato species: Backdrop to the evolution of Bacillus anthracis.</title>
        <authorList>
            <person name="Zwick M.E."/>
            <person name="Joseph S.J."/>
            <person name="Didelot X."/>
            <person name="Chen P.E."/>
            <person name="Bishop-Lilly K.A."/>
            <person name="Stewart A.C."/>
            <person name="Willner K."/>
            <person name="Nolan N."/>
            <person name="Lentz S."/>
            <person name="Thomason M.K."/>
            <person name="Sozhamannan S."/>
            <person name="Mateczun A.J."/>
            <person name="Du L."/>
            <person name="Read T.D."/>
        </authorList>
    </citation>
    <scope>NUCLEOTIDE SEQUENCE [LARGE SCALE GENOMIC DNA]</scope>
    <source>
        <strain evidence="3">AH603</strain>
    </source>
</reference>
<dbReference type="Proteomes" id="UP000001753">
    <property type="component" value="Chromosome"/>
</dbReference>
<name>C2XP95_BACMY</name>
<feature type="transmembrane region" description="Helical" evidence="1">
    <location>
        <begin position="336"/>
        <end position="358"/>
    </location>
</feature>
<keyword evidence="1" id="KW-0812">Transmembrane</keyword>
<feature type="transmembrane region" description="Helical" evidence="1">
    <location>
        <begin position="40"/>
        <end position="59"/>
    </location>
</feature>
<organism evidence="3">
    <name type="scientific">Bacillus mycoides</name>
    <dbReference type="NCBI Taxonomy" id="1405"/>
    <lineage>
        <taxon>Bacteria</taxon>
        <taxon>Bacillati</taxon>
        <taxon>Bacillota</taxon>
        <taxon>Bacilli</taxon>
        <taxon>Bacillales</taxon>
        <taxon>Bacillaceae</taxon>
        <taxon>Bacillus</taxon>
        <taxon>Bacillus cereus group</taxon>
    </lineage>
</organism>
<evidence type="ECO:0000313" key="3">
    <source>
        <dbReference type="EMBL" id="EEL72516.1"/>
    </source>
</evidence>
<dbReference type="GO" id="GO:0006629">
    <property type="term" value="P:lipid metabolic process"/>
    <property type="evidence" value="ECO:0007669"/>
    <property type="project" value="InterPro"/>
</dbReference>
<dbReference type="PANTHER" id="PTHR46211:SF8">
    <property type="entry name" value="PHOSPHODIESTERASE"/>
    <property type="match status" value="1"/>
</dbReference>
<dbReference type="HOGENOM" id="CLU_030006_15_2_9"/>
<feature type="transmembrane region" description="Helical" evidence="1">
    <location>
        <begin position="79"/>
        <end position="110"/>
    </location>
</feature>
<feature type="transmembrane region" description="Helical" evidence="1">
    <location>
        <begin position="278"/>
        <end position="297"/>
    </location>
</feature>
<comment type="caution">
    <text evidence="3">The sequence shown here is derived from an EMBL/GenBank/DDBJ whole genome shotgun (WGS) entry which is preliminary data.</text>
</comment>
<dbReference type="AlphaFoldDB" id="C2XP95"/>
<evidence type="ECO:0000259" key="2">
    <source>
        <dbReference type="PROSITE" id="PS51704"/>
    </source>
</evidence>
<proteinExistence type="predicted"/>
<dbReference type="GO" id="GO:0008081">
    <property type="term" value="F:phosphoric diester hydrolase activity"/>
    <property type="evidence" value="ECO:0007669"/>
    <property type="project" value="InterPro"/>
</dbReference>